<keyword evidence="3" id="KW-1185">Reference proteome</keyword>
<accession>A0A2T6B4R9</accession>
<dbReference type="RefSeq" id="WP_108128439.1">
    <property type="nucleotide sequence ID" value="NZ_QBKP01000004.1"/>
</dbReference>
<feature type="transmembrane region" description="Helical" evidence="1">
    <location>
        <begin position="31"/>
        <end position="51"/>
    </location>
</feature>
<dbReference type="AlphaFoldDB" id="A0A2T6B4R9"/>
<feature type="transmembrane region" description="Helical" evidence="1">
    <location>
        <begin position="57"/>
        <end position="77"/>
    </location>
</feature>
<protein>
    <recommendedName>
        <fullName evidence="4">APC family permease</fullName>
    </recommendedName>
</protein>
<keyword evidence="1" id="KW-1133">Transmembrane helix</keyword>
<feature type="transmembrane region" description="Helical" evidence="1">
    <location>
        <begin position="282"/>
        <end position="302"/>
    </location>
</feature>
<proteinExistence type="predicted"/>
<feature type="transmembrane region" description="Helical" evidence="1">
    <location>
        <begin position="375"/>
        <end position="395"/>
    </location>
</feature>
<feature type="transmembrane region" description="Helical" evidence="1">
    <location>
        <begin position="323"/>
        <end position="346"/>
    </location>
</feature>
<dbReference type="EMBL" id="QBKP01000004">
    <property type="protein sequence ID" value="PTX51035.1"/>
    <property type="molecule type" value="Genomic_DNA"/>
</dbReference>
<evidence type="ECO:0008006" key="4">
    <source>
        <dbReference type="Google" id="ProtNLM"/>
    </source>
</evidence>
<evidence type="ECO:0000313" key="2">
    <source>
        <dbReference type="EMBL" id="PTX51035.1"/>
    </source>
</evidence>
<keyword evidence="1" id="KW-0472">Membrane</keyword>
<comment type="caution">
    <text evidence="2">The sequence shown here is derived from an EMBL/GenBank/DDBJ whole genome shotgun (WGS) entry which is preliminary data.</text>
</comment>
<feature type="transmembrane region" description="Helical" evidence="1">
    <location>
        <begin position="106"/>
        <end position="128"/>
    </location>
</feature>
<dbReference type="Gene3D" id="1.20.1740.10">
    <property type="entry name" value="Amino acid/polyamine transporter I"/>
    <property type="match status" value="1"/>
</dbReference>
<organism evidence="2 3">
    <name type="scientific">Gemmobacter caeni</name>
    <dbReference type="NCBI Taxonomy" id="589035"/>
    <lineage>
        <taxon>Bacteria</taxon>
        <taxon>Pseudomonadati</taxon>
        <taxon>Pseudomonadota</taxon>
        <taxon>Alphaproteobacteria</taxon>
        <taxon>Rhodobacterales</taxon>
        <taxon>Paracoccaceae</taxon>
        <taxon>Gemmobacter</taxon>
    </lineage>
</organism>
<evidence type="ECO:0000313" key="3">
    <source>
        <dbReference type="Proteomes" id="UP000244224"/>
    </source>
</evidence>
<feature type="transmembrane region" description="Helical" evidence="1">
    <location>
        <begin position="134"/>
        <end position="155"/>
    </location>
</feature>
<sequence length="396" mass="41403">MRDDLLIFTATVAGLGLLLSPALRRAHLWRATVTPLASIIGSGFLVLGPILNDSYGMWAPMVMLALCAGAWGFGATIRNNIARLDSHGPFTGPAATLERAGGWALAFSYIVSVAYYLNLFGAFALGLTPWSDPVFARGVTTAVFALILVIGWTRGFTALERMEQYSVSLKLAIILGLLVGLALFFGARAQAGDLILTPPSLSGWQALTLGFGLIVTVQGFETSRYLGDEYHAETRIRSMKLAQLAATAIYMVYVLLLVFSLGPPAGKLTETAIIGLMAQVSPVLPALLVAAALAAQFSAAVADTAGAGGLAVEQSGGRIPTRAAYAVLVLAGVALTWAADVFQIIAWASRAFALYYAIEAALAAISLWPTRRPTATGAAALAALGLAIAIFGRAVE</sequence>
<feature type="transmembrane region" description="Helical" evidence="1">
    <location>
        <begin position="241"/>
        <end position="262"/>
    </location>
</feature>
<gene>
    <name evidence="2" type="ORF">C8N34_104154</name>
</gene>
<feature type="transmembrane region" description="Helical" evidence="1">
    <location>
        <begin position="201"/>
        <end position="220"/>
    </location>
</feature>
<dbReference type="Proteomes" id="UP000244224">
    <property type="component" value="Unassembled WGS sequence"/>
</dbReference>
<evidence type="ECO:0000256" key="1">
    <source>
        <dbReference type="SAM" id="Phobius"/>
    </source>
</evidence>
<name>A0A2T6B4R9_9RHOB</name>
<dbReference type="OrthoDB" id="271600at2"/>
<feature type="transmembrane region" description="Helical" evidence="1">
    <location>
        <begin position="6"/>
        <end position="24"/>
    </location>
</feature>
<feature type="transmembrane region" description="Helical" evidence="1">
    <location>
        <begin position="167"/>
        <end position="189"/>
    </location>
</feature>
<keyword evidence="1" id="KW-0812">Transmembrane</keyword>
<reference evidence="2 3" key="1">
    <citation type="submission" date="2018-04" db="EMBL/GenBank/DDBJ databases">
        <title>Genomic Encyclopedia of Archaeal and Bacterial Type Strains, Phase II (KMG-II): from individual species to whole genera.</title>
        <authorList>
            <person name="Goeker M."/>
        </authorList>
    </citation>
    <scope>NUCLEOTIDE SEQUENCE [LARGE SCALE GENOMIC DNA]</scope>
    <source>
        <strain evidence="2 3">DSM 21823</strain>
    </source>
</reference>